<accession>A0A7G6WX63</accession>
<evidence type="ECO:0000313" key="2">
    <source>
        <dbReference type="EMBL" id="QNE18578.1"/>
    </source>
</evidence>
<organism evidence="2 3">
    <name type="scientific">Kribbella qitaiheensis</name>
    <dbReference type="NCBI Taxonomy" id="1544730"/>
    <lineage>
        <taxon>Bacteria</taxon>
        <taxon>Bacillati</taxon>
        <taxon>Actinomycetota</taxon>
        <taxon>Actinomycetes</taxon>
        <taxon>Propionibacteriales</taxon>
        <taxon>Kribbellaceae</taxon>
        <taxon>Kribbella</taxon>
    </lineage>
</organism>
<name>A0A7G6WX63_9ACTN</name>
<sequence length="124" mass="13404">MATWVMLALLAVVCLLTWLDPLVRKDRTTAAIGVVGWIAAAVFSTWRAVFVDNPMAIVAWGAAGIYLLAIVTTLGRPILILSDLLEEKEETDGTTLPANLWRRSKFAQVVLLLVIAGGITAVMI</sequence>
<evidence type="ECO:0000256" key="1">
    <source>
        <dbReference type="SAM" id="Phobius"/>
    </source>
</evidence>
<keyword evidence="3" id="KW-1185">Reference proteome</keyword>
<reference evidence="3" key="1">
    <citation type="submission" date="2019-09" db="EMBL/GenBank/DDBJ databases">
        <title>Antimicrobial potential of Antarctic Bacteria.</title>
        <authorList>
            <person name="Benaud N."/>
            <person name="Edwards R.J."/>
            <person name="Ferrari B.C."/>
        </authorList>
    </citation>
    <scope>NUCLEOTIDE SEQUENCE [LARGE SCALE GENOMIC DNA]</scope>
    <source>
        <strain evidence="3">SPB151</strain>
    </source>
</reference>
<gene>
    <name evidence="2" type="ORF">F1D05_12510</name>
</gene>
<dbReference type="AlphaFoldDB" id="A0A7G6WX63"/>
<dbReference type="Proteomes" id="UP000515563">
    <property type="component" value="Chromosome"/>
</dbReference>
<dbReference type="KEGG" id="kqi:F1D05_12510"/>
<proteinExistence type="predicted"/>
<protein>
    <submittedName>
        <fullName evidence="2">Uncharacterized protein</fullName>
    </submittedName>
</protein>
<reference evidence="2 3" key="2">
    <citation type="journal article" date="2020" name="Microbiol. Resour. Announc.">
        <title>Antarctic desert soil bacteria exhibit high novel natural product potential, evaluated through long-read genome sequencing and comparative genomics.</title>
        <authorList>
            <person name="Benaud N."/>
            <person name="Edwards R.J."/>
            <person name="Amos T.G."/>
            <person name="D'Agostino P.M."/>
            <person name="Gutierrez-Chavez C."/>
            <person name="Montgomery K."/>
            <person name="Nicetic I."/>
            <person name="Ferrari B.C."/>
        </authorList>
    </citation>
    <scope>NUCLEOTIDE SEQUENCE [LARGE SCALE GENOMIC DNA]</scope>
    <source>
        <strain evidence="2 3">SPB151</strain>
    </source>
</reference>
<evidence type="ECO:0000313" key="3">
    <source>
        <dbReference type="Proteomes" id="UP000515563"/>
    </source>
</evidence>
<keyword evidence="1" id="KW-0472">Membrane</keyword>
<feature type="transmembrane region" description="Helical" evidence="1">
    <location>
        <begin position="29"/>
        <end position="50"/>
    </location>
</feature>
<dbReference type="EMBL" id="CP043661">
    <property type="protein sequence ID" value="QNE18578.1"/>
    <property type="molecule type" value="Genomic_DNA"/>
</dbReference>
<keyword evidence="1" id="KW-0812">Transmembrane</keyword>
<keyword evidence="1" id="KW-1133">Transmembrane helix</keyword>
<feature type="transmembrane region" description="Helical" evidence="1">
    <location>
        <begin position="57"/>
        <end position="79"/>
    </location>
</feature>
<dbReference type="RefSeq" id="WP_185447838.1">
    <property type="nucleotide sequence ID" value="NZ_CP043661.1"/>
</dbReference>
<feature type="transmembrane region" description="Helical" evidence="1">
    <location>
        <begin position="106"/>
        <end position="123"/>
    </location>
</feature>